<evidence type="ECO:0000313" key="9">
    <source>
        <dbReference type="Proteomes" id="UP000694395"/>
    </source>
</evidence>
<keyword evidence="6" id="KW-0472">Membrane</keyword>
<keyword evidence="6" id="KW-0812">Transmembrane</keyword>
<evidence type="ECO:0000259" key="7">
    <source>
        <dbReference type="Pfam" id="PF06607"/>
    </source>
</evidence>
<reference evidence="8" key="1">
    <citation type="submission" date="2020-07" db="EMBL/GenBank/DDBJ databases">
        <title>A long reads based de novo assembly of the rainbow trout Arlee double haploid line genome.</title>
        <authorList>
            <person name="Gao G."/>
            <person name="Palti Y."/>
        </authorList>
    </citation>
    <scope>NUCLEOTIDE SEQUENCE [LARGE SCALE GENOMIC DNA]</scope>
</reference>
<evidence type="ECO:0000256" key="6">
    <source>
        <dbReference type="SAM" id="Phobius"/>
    </source>
</evidence>
<keyword evidence="6" id="KW-1133">Transmembrane helix</keyword>
<accession>A0A8K9USA1</accession>
<dbReference type="Gene3D" id="2.10.80.10">
    <property type="entry name" value="Lipase, subunit A"/>
    <property type="match status" value="1"/>
</dbReference>
<dbReference type="Ensembl" id="ENSOMYT00000116498.1">
    <property type="protein sequence ID" value="ENSOMYP00000113931.1"/>
    <property type="gene ID" value="ENSOMYG00000073056.1"/>
</dbReference>
<dbReference type="PANTHER" id="PTHR18821">
    <property type="entry name" value="PROKINETICIN"/>
    <property type="match status" value="1"/>
</dbReference>
<name>A0A8K9USA1_ONCMY</name>
<dbReference type="Pfam" id="PF06607">
    <property type="entry name" value="Prokineticin"/>
    <property type="match status" value="1"/>
</dbReference>
<dbReference type="GeneTree" id="ENSGT00940000166935"/>
<dbReference type="GO" id="GO:0005576">
    <property type="term" value="C:extracellular region"/>
    <property type="evidence" value="ECO:0007669"/>
    <property type="project" value="UniProtKB-SubCell"/>
</dbReference>
<evidence type="ECO:0000256" key="5">
    <source>
        <dbReference type="ARBA" id="ARBA00023157"/>
    </source>
</evidence>
<dbReference type="InterPro" id="IPR023569">
    <property type="entry name" value="Prokineticin_domain"/>
</dbReference>
<dbReference type="InterPro" id="IPR009523">
    <property type="entry name" value="Prokineticin"/>
</dbReference>
<organism evidence="8 9">
    <name type="scientific">Oncorhynchus mykiss</name>
    <name type="common">Rainbow trout</name>
    <name type="synonym">Salmo gairdneri</name>
    <dbReference type="NCBI Taxonomy" id="8022"/>
    <lineage>
        <taxon>Eukaryota</taxon>
        <taxon>Metazoa</taxon>
        <taxon>Chordata</taxon>
        <taxon>Craniata</taxon>
        <taxon>Vertebrata</taxon>
        <taxon>Euteleostomi</taxon>
        <taxon>Actinopterygii</taxon>
        <taxon>Neopterygii</taxon>
        <taxon>Teleostei</taxon>
        <taxon>Protacanthopterygii</taxon>
        <taxon>Salmoniformes</taxon>
        <taxon>Salmonidae</taxon>
        <taxon>Salmoninae</taxon>
        <taxon>Oncorhynchus</taxon>
    </lineage>
</organism>
<comment type="subcellular location">
    <subcellularLocation>
        <location evidence="1">Secreted</location>
    </subcellularLocation>
</comment>
<dbReference type="AlphaFoldDB" id="A0A8K9USA1"/>
<dbReference type="PANTHER" id="PTHR18821:SF7">
    <property type="entry name" value="PROKINETICIN-1"/>
    <property type="match status" value="1"/>
</dbReference>
<proteinExistence type="inferred from homology"/>
<protein>
    <submittedName>
        <fullName evidence="8">Prokineticin 1</fullName>
    </submittedName>
</protein>
<comment type="similarity">
    <text evidence="2">Belongs to the AVIT (prokineticin) family.</text>
</comment>
<keyword evidence="9" id="KW-1185">Reference proteome</keyword>
<sequence length="115" mass="13055">MCFQWVCVSSGYVFPFGMCFQLVCVSSGYVFLFPACDRDVQCGFGLCCAVSLWLRGLRMCIPRGEEGDECHPFSHKVPYPGKRQHHTCPCLPHLVCTSYTGSTYRCTKDFKNLDF</sequence>
<evidence type="ECO:0000256" key="3">
    <source>
        <dbReference type="ARBA" id="ARBA00022525"/>
    </source>
</evidence>
<reference evidence="8" key="3">
    <citation type="submission" date="2025-09" db="UniProtKB">
        <authorList>
            <consortium name="Ensembl"/>
        </authorList>
    </citation>
    <scope>IDENTIFICATION</scope>
</reference>
<dbReference type="Proteomes" id="UP000694395">
    <property type="component" value="Chromosome 9"/>
</dbReference>
<evidence type="ECO:0000256" key="2">
    <source>
        <dbReference type="ARBA" id="ARBA00006999"/>
    </source>
</evidence>
<evidence type="ECO:0000256" key="4">
    <source>
        <dbReference type="ARBA" id="ARBA00022729"/>
    </source>
</evidence>
<evidence type="ECO:0000256" key="1">
    <source>
        <dbReference type="ARBA" id="ARBA00004613"/>
    </source>
</evidence>
<feature type="domain" description="Prokineticin" evidence="7">
    <location>
        <begin position="25"/>
        <end position="107"/>
    </location>
</feature>
<evidence type="ECO:0000313" key="8">
    <source>
        <dbReference type="Ensembl" id="ENSOMYP00000113931.1"/>
    </source>
</evidence>
<reference evidence="8" key="2">
    <citation type="submission" date="2025-08" db="UniProtKB">
        <authorList>
            <consortium name="Ensembl"/>
        </authorList>
    </citation>
    <scope>IDENTIFICATION</scope>
</reference>
<keyword evidence="4" id="KW-0732">Signal</keyword>
<keyword evidence="5" id="KW-1015">Disulfide bond</keyword>
<dbReference type="SUPFAM" id="SSF57190">
    <property type="entry name" value="Colipase-like"/>
    <property type="match status" value="2"/>
</dbReference>
<dbReference type="GO" id="GO:0001935">
    <property type="term" value="P:endothelial cell proliferation"/>
    <property type="evidence" value="ECO:0007669"/>
    <property type="project" value="TreeGrafter"/>
</dbReference>
<keyword evidence="3" id="KW-0964">Secreted</keyword>
<feature type="transmembrane region" description="Helical" evidence="6">
    <location>
        <begin position="12"/>
        <end position="32"/>
    </location>
</feature>